<keyword evidence="4" id="KW-0694">RNA-binding</keyword>
<dbReference type="GO" id="GO:0019843">
    <property type="term" value="F:rRNA binding"/>
    <property type="evidence" value="ECO:0007669"/>
    <property type="project" value="UniProtKB-UniRule"/>
</dbReference>
<keyword evidence="3 4" id="KW-0687">Ribonucleoprotein</keyword>
<dbReference type="Pfam" id="PF00276">
    <property type="entry name" value="Ribosomal_L23"/>
    <property type="match status" value="1"/>
</dbReference>
<proteinExistence type="inferred from homology"/>
<accession>A0A930UDK4</accession>
<dbReference type="Proteomes" id="UP000604381">
    <property type="component" value="Unassembled WGS sequence"/>
</dbReference>
<comment type="similarity">
    <text evidence="1 4">Belongs to the universal ribosomal protein uL23 family.</text>
</comment>
<evidence type="ECO:0000313" key="5">
    <source>
        <dbReference type="EMBL" id="MBF2735598.1"/>
    </source>
</evidence>
<evidence type="ECO:0000256" key="2">
    <source>
        <dbReference type="ARBA" id="ARBA00022980"/>
    </source>
</evidence>
<dbReference type="InterPro" id="IPR012678">
    <property type="entry name" value="Ribosomal_uL23/eL15/eS24_sf"/>
</dbReference>
<dbReference type="InterPro" id="IPR012677">
    <property type="entry name" value="Nucleotide-bd_a/b_plait_sf"/>
</dbReference>
<dbReference type="AlphaFoldDB" id="A0A930UDK4"/>
<dbReference type="InterPro" id="IPR013025">
    <property type="entry name" value="Ribosomal_uL23-like"/>
</dbReference>
<keyword evidence="4" id="KW-0699">rRNA-binding</keyword>
<dbReference type="GO" id="GO:0006412">
    <property type="term" value="P:translation"/>
    <property type="evidence" value="ECO:0007669"/>
    <property type="project" value="UniProtKB-UniRule"/>
</dbReference>
<evidence type="ECO:0000256" key="3">
    <source>
        <dbReference type="ARBA" id="ARBA00023274"/>
    </source>
</evidence>
<comment type="subunit">
    <text evidence="4">Part of the 50S ribosomal subunit. Contacts protein L29, and trigger factor when it is bound to the ribosome.</text>
</comment>
<gene>
    <name evidence="4 5" type="primary">rplW</name>
    <name evidence="5" type="ORF">ISN26_05925</name>
</gene>
<protein>
    <recommendedName>
        <fullName evidence="4">Large ribosomal subunit protein uL23</fullName>
    </recommendedName>
</protein>
<dbReference type="GO" id="GO:0005840">
    <property type="term" value="C:ribosome"/>
    <property type="evidence" value="ECO:0007669"/>
    <property type="project" value="UniProtKB-KW"/>
</dbReference>
<dbReference type="Gene3D" id="3.30.70.330">
    <property type="match status" value="1"/>
</dbReference>
<comment type="caution">
    <text evidence="5">The sequence shown here is derived from an EMBL/GenBank/DDBJ whole genome shotgun (WGS) entry which is preliminary data.</text>
</comment>
<dbReference type="HAMAP" id="MF_01369_B">
    <property type="entry name" value="Ribosomal_uL23_B"/>
    <property type="match status" value="1"/>
</dbReference>
<evidence type="ECO:0000256" key="1">
    <source>
        <dbReference type="ARBA" id="ARBA00006700"/>
    </source>
</evidence>
<sequence length="114" mass="12481">MKTSASAERPYRVIVGPVVTEKATALASGQDGTFAYVFDVAPDATKPQIRRAVEKIFEVKVASVRVANLKGKLRALRHRGGGRRMGRTPMRRRAYVSLQDGQSIDFWSFGGEGA</sequence>
<dbReference type="NCBIfam" id="NF004363">
    <property type="entry name" value="PRK05738.2-4"/>
    <property type="match status" value="1"/>
</dbReference>
<dbReference type="GO" id="GO:0003735">
    <property type="term" value="F:structural constituent of ribosome"/>
    <property type="evidence" value="ECO:0007669"/>
    <property type="project" value="InterPro"/>
</dbReference>
<dbReference type="SUPFAM" id="SSF54189">
    <property type="entry name" value="Ribosomal proteins S24e, L23 and L15e"/>
    <property type="match status" value="1"/>
</dbReference>
<evidence type="ECO:0000313" key="6">
    <source>
        <dbReference type="Proteomes" id="UP000604381"/>
    </source>
</evidence>
<keyword evidence="6" id="KW-1185">Reference proteome</keyword>
<evidence type="ECO:0000256" key="4">
    <source>
        <dbReference type="HAMAP-Rule" id="MF_01369"/>
    </source>
</evidence>
<keyword evidence="2 4" id="KW-0689">Ribosomal protein</keyword>
<comment type="function">
    <text evidence="4">One of the early assembly proteins it binds 23S rRNA. One of the proteins that surrounds the polypeptide exit tunnel on the outside of the ribosome. Forms the main docking site for trigger factor binding to the ribosome.</text>
</comment>
<name>A0A930UDK4_9GAMM</name>
<dbReference type="GO" id="GO:1990904">
    <property type="term" value="C:ribonucleoprotein complex"/>
    <property type="evidence" value="ECO:0007669"/>
    <property type="project" value="UniProtKB-KW"/>
</dbReference>
<dbReference type="EMBL" id="JADHEI010000044">
    <property type="protein sequence ID" value="MBF2735598.1"/>
    <property type="molecule type" value="Genomic_DNA"/>
</dbReference>
<organism evidence="5 6">
    <name type="scientific">Candidatus Amphirhobacter heronislandensis</name>
    <dbReference type="NCBI Taxonomy" id="1732024"/>
    <lineage>
        <taxon>Bacteria</taxon>
        <taxon>Pseudomonadati</taxon>
        <taxon>Pseudomonadota</taxon>
        <taxon>Gammaproteobacteria</taxon>
        <taxon>Candidatus Tethybacterales</taxon>
        <taxon>Candidatus Tethybacteraceae</taxon>
        <taxon>Candidatus Amphirhobacter</taxon>
    </lineage>
</organism>
<reference evidence="5" key="1">
    <citation type="submission" date="2020-10" db="EMBL/GenBank/DDBJ databases">
        <title>An improved Amphimedon queenslandica hologenome assembly reveals how three proteobacterial symbionts can extend the metabolic phenotypic of their marine sponge host.</title>
        <authorList>
            <person name="Degnan B."/>
            <person name="Degnan S."/>
            <person name="Xiang X."/>
        </authorList>
    </citation>
    <scope>NUCLEOTIDE SEQUENCE</scope>
    <source>
        <strain evidence="5">AqS2</strain>
    </source>
</reference>